<keyword evidence="2" id="KW-1185">Reference proteome</keyword>
<proteinExistence type="predicted"/>
<evidence type="ECO:0000313" key="2">
    <source>
        <dbReference type="Proteomes" id="UP000634136"/>
    </source>
</evidence>
<name>A0A834SZB0_9FABA</name>
<dbReference type="EMBL" id="JAAIUW010000010">
    <property type="protein sequence ID" value="KAF7812486.1"/>
    <property type="molecule type" value="Genomic_DNA"/>
</dbReference>
<evidence type="ECO:0000313" key="1">
    <source>
        <dbReference type="EMBL" id="KAF7812486.1"/>
    </source>
</evidence>
<sequence>MNHLQQHRHRSSWKHTCASMSCSALVASSSSLYRPHLASPFRCRTAESSAICHFDVVSEVQVAILRASSKPASISMASSLYVRHDNLGYQVCNGKPIT</sequence>
<dbReference type="AlphaFoldDB" id="A0A834SZB0"/>
<comment type="caution">
    <text evidence="1">The sequence shown here is derived from an EMBL/GenBank/DDBJ whole genome shotgun (WGS) entry which is preliminary data.</text>
</comment>
<reference evidence="1" key="1">
    <citation type="submission" date="2020-09" db="EMBL/GenBank/DDBJ databases">
        <title>Genome-Enabled Discovery of Anthraquinone Biosynthesis in Senna tora.</title>
        <authorList>
            <person name="Kang S.-H."/>
            <person name="Pandey R.P."/>
            <person name="Lee C.-M."/>
            <person name="Sim J.-S."/>
            <person name="Jeong J.-T."/>
            <person name="Choi B.-S."/>
            <person name="Jung M."/>
            <person name="Ginzburg D."/>
            <person name="Zhao K."/>
            <person name="Won S.Y."/>
            <person name="Oh T.-J."/>
            <person name="Yu Y."/>
            <person name="Kim N.-H."/>
            <person name="Lee O.R."/>
            <person name="Lee T.-H."/>
            <person name="Bashyal P."/>
            <person name="Kim T.-S."/>
            <person name="Lee W.-H."/>
            <person name="Kawkins C."/>
            <person name="Kim C.-K."/>
            <person name="Kim J.S."/>
            <person name="Ahn B.O."/>
            <person name="Rhee S.Y."/>
            <person name="Sohng J.K."/>
        </authorList>
    </citation>
    <scope>NUCLEOTIDE SEQUENCE</scope>
    <source>
        <tissue evidence="1">Leaf</tissue>
    </source>
</reference>
<gene>
    <name evidence="1" type="ORF">G2W53_033462</name>
</gene>
<protein>
    <submittedName>
        <fullName evidence="1">Uncharacterized protein</fullName>
    </submittedName>
</protein>
<organism evidence="1 2">
    <name type="scientific">Senna tora</name>
    <dbReference type="NCBI Taxonomy" id="362788"/>
    <lineage>
        <taxon>Eukaryota</taxon>
        <taxon>Viridiplantae</taxon>
        <taxon>Streptophyta</taxon>
        <taxon>Embryophyta</taxon>
        <taxon>Tracheophyta</taxon>
        <taxon>Spermatophyta</taxon>
        <taxon>Magnoliopsida</taxon>
        <taxon>eudicotyledons</taxon>
        <taxon>Gunneridae</taxon>
        <taxon>Pentapetalae</taxon>
        <taxon>rosids</taxon>
        <taxon>fabids</taxon>
        <taxon>Fabales</taxon>
        <taxon>Fabaceae</taxon>
        <taxon>Caesalpinioideae</taxon>
        <taxon>Cassia clade</taxon>
        <taxon>Senna</taxon>
    </lineage>
</organism>
<dbReference type="Proteomes" id="UP000634136">
    <property type="component" value="Unassembled WGS sequence"/>
</dbReference>
<accession>A0A834SZB0</accession>